<keyword evidence="2" id="KW-1185">Reference proteome</keyword>
<name>A0A9N7YYQ7_PLEPL</name>
<sequence>MDELLLSSFGAFNTTKTLGYSMIEARAADNVTHPAGARYRTRLPRWSDSTLNSLPLAELLQCWGDFPSTPGGRRNDHGHKLSPN</sequence>
<reference evidence="1" key="1">
    <citation type="submission" date="2020-03" db="EMBL/GenBank/DDBJ databases">
        <authorList>
            <person name="Weist P."/>
        </authorList>
    </citation>
    <scope>NUCLEOTIDE SEQUENCE</scope>
</reference>
<dbReference type="Proteomes" id="UP001153269">
    <property type="component" value="Unassembled WGS sequence"/>
</dbReference>
<comment type="caution">
    <text evidence="1">The sequence shown here is derived from an EMBL/GenBank/DDBJ whole genome shotgun (WGS) entry which is preliminary data.</text>
</comment>
<accession>A0A9N7YYQ7</accession>
<gene>
    <name evidence="1" type="ORF">PLEPLA_LOCUS37080</name>
</gene>
<proteinExistence type="predicted"/>
<evidence type="ECO:0000313" key="2">
    <source>
        <dbReference type="Proteomes" id="UP001153269"/>
    </source>
</evidence>
<dbReference type="EMBL" id="CADEAL010004014">
    <property type="protein sequence ID" value="CAB1449398.1"/>
    <property type="molecule type" value="Genomic_DNA"/>
</dbReference>
<evidence type="ECO:0000313" key="1">
    <source>
        <dbReference type="EMBL" id="CAB1449398.1"/>
    </source>
</evidence>
<dbReference type="AlphaFoldDB" id="A0A9N7YYQ7"/>
<protein>
    <submittedName>
        <fullName evidence="1">Uncharacterized protein</fullName>
    </submittedName>
</protein>
<organism evidence="1 2">
    <name type="scientific">Pleuronectes platessa</name>
    <name type="common">European plaice</name>
    <dbReference type="NCBI Taxonomy" id="8262"/>
    <lineage>
        <taxon>Eukaryota</taxon>
        <taxon>Metazoa</taxon>
        <taxon>Chordata</taxon>
        <taxon>Craniata</taxon>
        <taxon>Vertebrata</taxon>
        <taxon>Euteleostomi</taxon>
        <taxon>Actinopterygii</taxon>
        <taxon>Neopterygii</taxon>
        <taxon>Teleostei</taxon>
        <taxon>Neoteleostei</taxon>
        <taxon>Acanthomorphata</taxon>
        <taxon>Carangaria</taxon>
        <taxon>Pleuronectiformes</taxon>
        <taxon>Pleuronectoidei</taxon>
        <taxon>Pleuronectidae</taxon>
        <taxon>Pleuronectes</taxon>
    </lineage>
</organism>